<evidence type="ECO:0000259" key="5">
    <source>
        <dbReference type="PROSITE" id="PS51891"/>
    </source>
</evidence>
<keyword evidence="3" id="KW-0862">Zinc</keyword>
<reference evidence="6" key="1">
    <citation type="journal article" date="2020" name="Stud. Mycol.">
        <title>101 Dothideomycetes genomes: a test case for predicting lifestyles and emergence of pathogens.</title>
        <authorList>
            <person name="Haridas S."/>
            <person name="Albert R."/>
            <person name="Binder M."/>
            <person name="Bloem J."/>
            <person name="Labutti K."/>
            <person name="Salamov A."/>
            <person name="Andreopoulos B."/>
            <person name="Baker S."/>
            <person name="Barry K."/>
            <person name="Bills G."/>
            <person name="Bluhm B."/>
            <person name="Cannon C."/>
            <person name="Castanera R."/>
            <person name="Culley D."/>
            <person name="Daum C."/>
            <person name="Ezra D."/>
            <person name="Gonzalez J."/>
            <person name="Henrissat B."/>
            <person name="Kuo A."/>
            <person name="Liang C."/>
            <person name="Lipzen A."/>
            <person name="Lutzoni F."/>
            <person name="Magnuson J."/>
            <person name="Mondo S."/>
            <person name="Nolan M."/>
            <person name="Ohm R."/>
            <person name="Pangilinan J."/>
            <person name="Park H.-J."/>
            <person name="Ramirez L."/>
            <person name="Alfaro M."/>
            <person name="Sun H."/>
            <person name="Tritt A."/>
            <person name="Yoshinaga Y."/>
            <person name="Zwiers L.-H."/>
            <person name="Turgeon B."/>
            <person name="Goodwin S."/>
            <person name="Spatafora J."/>
            <person name="Crous P."/>
            <person name="Grigoriev I."/>
        </authorList>
    </citation>
    <scope>NUCLEOTIDE SEQUENCE</scope>
    <source>
        <strain evidence="6">CBS 627.86</strain>
    </source>
</reference>
<dbReference type="InterPro" id="IPR006913">
    <property type="entry name" value="CENP-V/GFA"/>
</dbReference>
<dbReference type="EMBL" id="ML977343">
    <property type="protein sequence ID" value="KAF2109162.1"/>
    <property type="molecule type" value="Genomic_DNA"/>
</dbReference>
<gene>
    <name evidence="6" type="ORF">BDV96DRAFT_652020</name>
</gene>
<dbReference type="Gene3D" id="3.90.1590.10">
    <property type="entry name" value="glutathione-dependent formaldehyde- activating enzyme (gfa)"/>
    <property type="match status" value="1"/>
</dbReference>
<evidence type="ECO:0000313" key="7">
    <source>
        <dbReference type="Proteomes" id="UP000799770"/>
    </source>
</evidence>
<feature type="domain" description="CENP-V/GFA" evidence="5">
    <location>
        <begin position="10"/>
        <end position="146"/>
    </location>
</feature>
<dbReference type="PANTHER" id="PTHR33337">
    <property type="entry name" value="GFA DOMAIN-CONTAINING PROTEIN"/>
    <property type="match status" value="1"/>
</dbReference>
<keyword evidence="7" id="KW-1185">Reference proteome</keyword>
<dbReference type="OrthoDB" id="406544at2759"/>
<dbReference type="PROSITE" id="PS51891">
    <property type="entry name" value="CENP_V_GFA"/>
    <property type="match status" value="1"/>
</dbReference>
<dbReference type="Pfam" id="PF04828">
    <property type="entry name" value="GFA"/>
    <property type="match status" value="1"/>
</dbReference>
<dbReference type="AlphaFoldDB" id="A0A6A5YPZ7"/>
<evidence type="ECO:0000256" key="3">
    <source>
        <dbReference type="ARBA" id="ARBA00022833"/>
    </source>
</evidence>
<comment type="similarity">
    <text evidence="1">Belongs to the Gfa family.</text>
</comment>
<dbReference type="SUPFAM" id="SSF51316">
    <property type="entry name" value="Mss4-like"/>
    <property type="match status" value="1"/>
</dbReference>
<dbReference type="PANTHER" id="PTHR33337:SF33">
    <property type="entry name" value="CENP-V_GFA DOMAIN-CONTAINING PROTEIN"/>
    <property type="match status" value="1"/>
</dbReference>
<dbReference type="InterPro" id="IPR011057">
    <property type="entry name" value="Mss4-like_sf"/>
</dbReference>
<organism evidence="6 7">
    <name type="scientific">Lophiotrema nucula</name>
    <dbReference type="NCBI Taxonomy" id="690887"/>
    <lineage>
        <taxon>Eukaryota</taxon>
        <taxon>Fungi</taxon>
        <taxon>Dikarya</taxon>
        <taxon>Ascomycota</taxon>
        <taxon>Pezizomycotina</taxon>
        <taxon>Dothideomycetes</taxon>
        <taxon>Pleosporomycetidae</taxon>
        <taxon>Pleosporales</taxon>
        <taxon>Lophiotremataceae</taxon>
        <taxon>Lophiotrema</taxon>
    </lineage>
</organism>
<accession>A0A6A5YPZ7</accession>
<protein>
    <submittedName>
        <fullName evidence="6">Mss4-like protein</fullName>
    </submittedName>
</protein>
<sequence>MADASHFEPLIGHCTCKAVQYQILAPPLVVNCCHCTYCQRETGTAFAINIMIETSYLKLTGQTQPEIIKTPSLSGKGQFIERCPSCHVAVNSHYGDSGTALSFVRAGTLVDGSRERVKPNCHIFTSTKVDWVDLKKEKERGVKVYDGYSTPSEVWSESSLERFKVFKEMLEEQKKREGK</sequence>
<dbReference type="Proteomes" id="UP000799770">
    <property type="component" value="Unassembled WGS sequence"/>
</dbReference>
<name>A0A6A5YPZ7_9PLEO</name>
<dbReference type="GO" id="GO:0046872">
    <property type="term" value="F:metal ion binding"/>
    <property type="evidence" value="ECO:0007669"/>
    <property type="project" value="UniProtKB-KW"/>
</dbReference>
<evidence type="ECO:0000256" key="1">
    <source>
        <dbReference type="ARBA" id="ARBA00005495"/>
    </source>
</evidence>
<proteinExistence type="inferred from homology"/>
<evidence type="ECO:0000256" key="4">
    <source>
        <dbReference type="ARBA" id="ARBA00023239"/>
    </source>
</evidence>
<dbReference type="GO" id="GO:0016846">
    <property type="term" value="F:carbon-sulfur lyase activity"/>
    <property type="evidence" value="ECO:0007669"/>
    <property type="project" value="InterPro"/>
</dbReference>
<keyword evidence="4" id="KW-0456">Lyase</keyword>
<evidence type="ECO:0000313" key="6">
    <source>
        <dbReference type="EMBL" id="KAF2109162.1"/>
    </source>
</evidence>
<evidence type="ECO:0000256" key="2">
    <source>
        <dbReference type="ARBA" id="ARBA00022723"/>
    </source>
</evidence>
<keyword evidence="2" id="KW-0479">Metal-binding</keyword>